<evidence type="ECO:0000256" key="1">
    <source>
        <dbReference type="SAM" id="Coils"/>
    </source>
</evidence>
<accession>A0AAX3K845</accession>
<sequence>MLDGGDGLMNKKNKGRIRVYSLIFFIFCIVFGKTFVYQVKEKNRLNNKIQSLQERKDKLDSEITEAKDNLKKVDTEEFIKKVAREKLKMIEKDEIVVKYKDND</sequence>
<protein>
    <submittedName>
        <fullName evidence="3">Septum formation initiator family protein</fullName>
    </submittedName>
</protein>
<keyword evidence="1" id="KW-0175">Coiled coil</keyword>
<dbReference type="EMBL" id="CP101412">
    <property type="protein sequence ID" value="WBB31365.1"/>
    <property type="molecule type" value="Genomic_DNA"/>
</dbReference>
<dbReference type="Pfam" id="PF04977">
    <property type="entry name" value="DivIC"/>
    <property type="match status" value="1"/>
</dbReference>
<keyword evidence="2" id="KW-0472">Membrane</keyword>
<reference evidence="3" key="1">
    <citation type="submission" date="2022-07" db="EMBL/GenBank/DDBJ databases">
        <title>Parvimonas micra travels from the subgingival sulcus of the human oral cavity to the colorectal adenocarcinoma.</title>
        <authorList>
            <person name="Conde-Perez K."/>
            <person name="Buetas E."/>
            <person name="Aja-Macaya P."/>
            <person name="Martin-De Arribas E."/>
            <person name="Iglesias-Corras I."/>
            <person name="Trigo-Tasende N."/>
            <person name="Nasser-Ali M."/>
            <person name="Estevez L.S."/>
            <person name="Rumbo-Feal S."/>
            <person name="Otero-Alen B."/>
            <person name="Noguera J.F."/>
            <person name="Concha A."/>
            <person name="Pardinas-Lopez S."/>
            <person name="Carda-Dieguez M."/>
            <person name="Gomez-Randulfe I."/>
            <person name="Martinez-Lago N."/>
            <person name="Ladra S."/>
            <person name="Aparicio L.A."/>
            <person name="Bou G."/>
            <person name="Mira A."/>
            <person name="Vallejo J.A."/>
            <person name="Poza M."/>
        </authorList>
    </citation>
    <scope>NUCLEOTIDE SEQUENCE</scope>
    <source>
        <strain evidence="3">PM102KC-G-1</strain>
    </source>
</reference>
<dbReference type="Proteomes" id="UP001210690">
    <property type="component" value="Chromosome"/>
</dbReference>
<evidence type="ECO:0000313" key="3">
    <source>
        <dbReference type="EMBL" id="WBB31365.1"/>
    </source>
</evidence>
<keyword evidence="2" id="KW-0812">Transmembrane</keyword>
<dbReference type="AlphaFoldDB" id="A0AAX3K845"/>
<organism evidence="3 4">
    <name type="scientific">Parvimonas micra</name>
    <dbReference type="NCBI Taxonomy" id="33033"/>
    <lineage>
        <taxon>Bacteria</taxon>
        <taxon>Bacillati</taxon>
        <taxon>Bacillota</taxon>
        <taxon>Tissierellia</taxon>
        <taxon>Tissierellales</taxon>
        <taxon>Peptoniphilaceae</taxon>
        <taxon>Parvimonas</taxon>
    </lineage>
</organism>
<evidence type="ECO:0000313" key="4">
    <source>
        <dbReference type="Proteomes" id="UP001210690"/>
    </source>
</evidence>
<proteinExistence type="predicted"/>
<evidence type="ECO:0000256" key="2">
    <source>
        <dbReference type="SAM" id="Phobius"/>
    </source>
</evidence>
<feature type="coiled-coil region" evidence="1">
    <location>
        <begin position="42"/>
        <end position="76"/>
    </location>
</feature>
<name>A0AAX3K845_9FIRM</name>
<keyword evidence="2" id="KW-1133">Transmembrane helix</keyword>
<gene>
    <name evidence="3" type="ORF">NM222_02505</name>
</gene>
<dbReference type="RefSeq" id="WP_248110246.1">
    <property type="nucleotide sequence ID" value="NZ_CAUTAE010000003.1"/>
</dbReference>
<dbReference type="InterPro" id="IPR007060">
    <property type="entry name" value="FtsL/DivIC"/>
</dbReference>
<feature type="transmembrane region" description="Helical" evidence="2">
    <location>
        <begin position="20"/>
        <end position="39"/>
    </location>
</feature>